<proteinExistence type="predicted"/>
<sequence>MKKMLFITGAKGGPGKILVPHHCQQAPTRWHHPPVFGASRPQRLLRPKVIKNPMAVFRRY</sequence>
<protein>
    <submittedName>
        <fullName evidence="1">Uncharacterized protein</fullName>
    </submittedName>
</protein>
<dbReference type="RefSeq" id="WP_354269801.1">
    <property type="nucleotide sequence ID" value="NZ_JBEPTQ010000001.1"/>
</dbReference>
<evidence type="ECO:0000313" key="1">
    <source>
        <dbReference type="EMBL" id="MET4715937.1"/>
    </source>
</evidence>
<organism evidence="1 2">
    <name type="scientific">Bradyrhizobium japonicum</name>
    <dbReference type="NCBI Taxonomy" id="375"/>
    <lineage>
        <taxon>Bacteria</taxon>
        <taxon>Pseudomonadati</taxon>
        <taxon>Pseudomonadota</taxon>
        <taxon>Alphaproteobacteria</taxon>
        <taxon>Hyphomicrobiales</taxon>
        <taxon>Nitrobacteraceae</taxon>
        <taxon>Bradyrhizobium</taxon>
    </lineage>
</organism>
<dbReference type="EMBL" id="JBEPTQ010000001">
    <property type="protein sequence ID" value="MET4715937.1"/>
    <property type="molecule type" value="Genomic_DNA"/>
</dbReference>
<dbReference type="Proteomes" id="UP001549291">
    <property type="component" value="Unassembled WGS sequence"/>
</dbReference>
<reference evidence="1 2" key="1">
    <citation type="submission" date="2024-06" db="EMBL/GenBank/DDBJ databases">
        <title>Genomic Encyclopedia of Type Strains, Phase V (KMG-V): Genome sequencing to study the core and pangenomes of soil and plant-associated prokaryotes.</title>
        <authorList>
            <person name="Whitman W."/>
        </authorList>
    </citation>
    <scope>NUCLEOTIDE SEQUENCE [LARGE SCALE GENOMIC DNA]</scope>
    <source>
        <strain evidence="1 2">USDA 160</strain>
    </source>
</reference>
<name>A0ABV2RG79_BRAJP</name>
<accession>A0ABV2RG79</accession>
<keyword evidence="2" id="KW-1185">Reference proteome</keyword>
<comment type="caution">
    <text evidence="1">The sequence shown here is derived from an EMBL/GenBank/DDBJ whole genome shotgun (WGS) entry which is preliminary data.</text>
</comment>
<evidence type="ECO:0000313" key="2">
    <source>
        <dbReference type="Proteomes" id="UP001549291"/>
    </source>
</evidence>
<gene>
    <name evidence="1" type="ORF">ABIF63_000040</name>
</gene>